<feature type="region of interest" description="Disordered" evidence="1">
    <location>
        <begin position="1"/>
        <end position="43"/>
    </location>
</feature>
<accession>A0ABQ6P6A7</accession>
<gene>
    <name evidence="2" type="ORF">NUTIK01_11230</name>
</gene>
<comment type="caution">
    <text evidence="2">The sequence shown here is derived from an EMBL/GenBank/DDBJ whole genome shotgun (WGS) entry which is preliminary data.</text>
</comment>
<evidence type="ECO:0000313" key="3">
    <source>
        <dbReference type="Proteomes" id="UP001187221"/>
    </source>
</evidence>
<proteinExistence type="predicted"/>
<organism evidence="2 3">
    <name type="scientific">Novosphingobium pituita</name>
    <dbReference type="NCBI Taxonomy" id="3056842"/>
    <lineage>
        <taxon>Bacteria</taxon>
        <taxon>Pseudomonadati</taxon>
        <taxon>Pseudomonadota</taxon>
        <taxon>Alphaproteobacteria</taxon>
        <taxon>Sphingomonadales</taxon>
        <taxon>Sphingomonadaceae</taxon>
        <taxon>Novosphingobium</taxon>
    </lineage>
</organism>
<dbReference type="EMBL" id="BTFW01000001">
    <property type="protein sequence ID" value="GMM60346.1"/>
    <property type="molecule type" value="Genomic_DNA"/>
</dbReference>
<evidence type="ECO:0000313" key="2">
    <source>
        <dbReference type="EMBL" id="GMM60346.1"/>
    </source>
</evidence>
<evidence type="ECO:0000256" key="1">
    <source>
        <dbReference type="SAM" id="MobiDB-lite"/>
    </source>
</evidence>
<protein>
    <submittedName>
        <fullName evidence="2">Uncharacterized protein</fullName>
    </submittedName>
</protein>
<dbReference type="Proteomes" id="UP001187221">
    <property type="component" value="Unassembled WGS sequence"/>
</dbReference>
<reference evidence="2 3" key="1">
    <citation type="submission" date="2023-06" db="EMBL/GenBank/DDBJ databases">
        <title>Draft genome sequence of Novosphingobium sp. strain IK01.</title>
        <authorList>
            <person name="Hatamoto M."/>
            <person name="Ikarashi T."/>
            <person name="Yamaguchi T."/>
        </authorList>
    </citation>
    <scope>NUCLEOTIDE SEQUENCE [LARGE SCALE GENOMIC DNA]</scope>
    <source>
        <strain evidence="2 3">IK01</strain>
    </source>
</reference>
<keyword evidence="3" id="KW-1185">Reference proteome</keyword>
<name>A0ABQ6P6A7_9SPHN</name>
<sequence length="75" mass="7921">MDDDSRATQRQCQRDLMARDAVPGDIKKTGGHKTGSRKTGMADNLPAPIEAGFIAAIPGSIVHQCNKCDPQVAAS</sequence>
<feature type="compositionally biased region" description="Basic and acidic residues" evidence="1">
    <location>
        <begin position="1"/>
        <end position="18"/>
    </location>
</feature>